<sequence>MELETSRIILRQWREQDLPVFAELNSDPDVMKFFPKL</sequence>
<evidence type="ECO:0000259" key="1">
    <source>
        <dbReference type="Pfam" id="PF13302"/>
    </source>
</evidence>
<feature type="domain" description="N-acetyltransferase" evidence="1">
    <location>
        <begin position="7"/>
        <end position="36"/>
    </location>
</feature>
<dbReference type="EMBL" id="AUPZ01000014">
    <property type="protein sequence ID" value="EQB34862.1"/>
    <property type="molecule type" value="Genomic_DNA"/>
</dbReference>
<dbReference type="Proteomes" id="UP000015520">
    <property type="component" value="Unassembled WGS sequence"/>
</dbReference>
<dbReference type="STRING" id="1172190.M947_10350"/>
<dbReference type="InterPro" id="IPR000182">
    <property type="entry name" value="GNAT_dom"/>
</dbReference>
<dbReference type="Gene3D" id="3.40.630.30">
    <property type="match status" value="1"/>
</dbReference>
<reference evidence="2 3" key="1">
    <citation type="submission" date="2013-07" db="EMBL/GenBank/DDBJ databases">
        <title>Sulfurimonas hongkongensis AST-10 Genome Sequencing.</title>
        <authorList>
            <person name="Cai L."/>
            <person name="Zhang T."/>
        </authorList>
    </citation>
    <scope>NUCLEOTIDE SEQUENCE [LARGE SCALE GENOMIC DNA]</scope>
    <source>
        <strain evidence="2 3">AST-10</strain>
    </source>
</reference>
<organism evidence="2 3">
    <name type="scientific">Sulfurimonas hongkongensis</name>
    <dbReference type="NCBI Taxonomy" id="1172190"/>
    <lineage>
        <taxon>Bacteria</taxon>
        <taxon>Pseudomonadati</taxon>
        <taxon>Campylobacterota</taxon>
        <taxon>Epsilonproteobacteria</taxon>
        <taxon>Campylobacterales</taxon>
        <taxon>Sulfurimonadaceae</taxon>
        <taxon>Sulfurimonas</taxon>
    </lineage>
</organism>
<dbReference type="GO" id="GO:0016747">
    <property type="term" value="F:acyltransferase activity, transferring groups other than amino-acyl groups"/>
    <property type="evidence" value="ECO:0007669"/>
    <property type="project" value="InterPro"/>
</dbReference>
<name>T0JDF1_9BACT</name>
<keyword evidence="3" id="KW-1185">Reference proteome</keyword>
<accession>T0JDF1</accession>
<proteinExistence type="predicted"/>
<evidence type="ECO:0000313" key="2">
    <source>
        <dbReference type="EMBL" id="EQB34862.1"/>
    </source>
</evidence>
<gene>
    <name evidence="2" type="ORF">M947_10350</name>
</gene>
<evidence type="ECO:0000313" key="3">
    <source>
        <dbReference type="Proteomes" id="UP000015520"/>
    </source>
</evidence>
<protein>
    <recommendedName>
        <fullName evidence="1">N-acetyltransferase domain-containing protein</fullName>
    </recommendedName>
</protein>
<dbReference type="Pfam" id="PF13302">
    <property type="entry name" value="Acetyltransf_3"/>
    <property type="match status" value="1"/>
</dbReference>
<dbReference type="InterPro" id="IPR016181">
    <property type="entry name" value="Acyl_CoA_acyltransferase"/>
</dbReference>
<dbReference type="SUPFAM" id="SSF55729">
    <property type="entry name" value="Acyl-CoA N-acyltransferases (Nat)"/>
    <property type="match status" value="1"/>
</dbReference>
<dbReference type="AlphaFoldDB" id="T0JDF1"/>
<dbReference type="RefSeq" id="WP_021288314.1">
    <property type="nucleotide sequence ID" value="NZ_AUPZ01000014.1"/>
</dbReference>
<comment type="caution">
    <text evidence="2">The sequence shown here is derived from an EMBL/GenBank/DDBJ whole genome shotgun (WGS) entry which is preliminary data.</text>
</comment>